<dbReference type="InterPro" id="IPR005467">
    <property type="entry name" value="His_kinase_dom"/>
</dbReference>
<feature type="domain" description="Histidine kinase" evidence="15">
    <location>
        <begin position="208"/>
        <end position="422"/>
    </location>
</feature>
<keyword evidence="8 14" id="KW-0812">Transmembrane</keyword>
<dbReference type="PANTHER" id="PTHR45453">
    <property type="entry name" value="PHOSPHATE REGULON SENSOR PROTEIN PHOR"/>
    <property type="match status" value="1"/>
</dbReference>
<evidence type="ECO:0000256" key="10">
    <source>
        <dbReference type="ARBA" id="ARBA00022777"/>
    </source>
</evidence>
<evidence type="ECO:0000256" key="12">
    <source>
        <dbReference type="ARBA" id="ARBA00022989"/>
    </source>
</evidence>
<dbReference type="Gene3D" id="1.10.287.130">
    <property type="match status" value="1"/>
</dbReference>
<keyword evidence="12 14" id="KW-1133">Transmembrane helix</keyword>
<evidence type="ECO:0000256" key="4">
    <source>
        <dbReference type="ARBA" id="ARBA00022448"/>
    </source>
</evidence>
<dbReference type="InterPro" id="IPR003594">
    <property type="entry name" value="HATPase_dom"/>
</dbReference>
<evidence type="ECO:0000256" key="5">
    <source>
        <dbReference type="ARBA" id="ARBA00022475"/>
    </source>
</evidence>
<dbReference type="Pfam" id="PF02518">
    <property type="entry name" value="HATPase_c"/>
    <property type="match status" value="1"/>
</dbReference>
<keyword evidence="13" id="KW-0902">Two-component regulatory system</keyword>
<evidence type="ECO:0000313" key="17">
    <source>
        <dbReference type="Proteomes" id="UP000664835"/>
    </source>
</evidence>
<organism evidence="16 17">
    <name type="scientific">Thiomicrorhabdus marina</name>
    <dbReference type="NCBI Taxonomy" id="2818442"/>
    <lineage>
        <taxon>Bacteria</taxon>
        <taxon>Pseudomonadati</taxon>
        <taxon>Pseudomonadota</taxon>
        <taxon>Gammaproteobacteria</taxon>
        <taxon>Thiotrichales</taxon>
        <taxon>Piscirickettsiaceae</taxon>
        <taxon>Thiomicrorhabdus</taxon>
    </lineage>
</organism>
<evidence type="ECO:0000256" key="13">
    <source>
        <dbReference type="ARBA" id="ARBA00023012"/>
    </source>
</evidence>
<evidence type="ECO:0000256" key="7">
    <source>
        <dbReference type="ARBA" id="ARBA00022679"/>
    </source>
</evidence>
<dbReference type="InterPro" id="IPR036097">
    <property type="entry name" value="HisK_dim/P_sf"/>
</dbReference>
<dbReference type="InterPro" id="IPR004358">
    <property type="entry name" value="Sig_transdc_His_kin-like_C"/>
</dbReference>
<proteinExistence type="predicted"/>
<dbReference type="SMART" id="SM00387">
    <property type="entry name" value="HATPase_c"/>
    <property type="match status" value="1"/>
</dbReference>
<dbReference type="InterPro" id="IPR036890">
    <property type="entry name" value="HATPase_C_sf"/>
</dbReference>
<keyword evidence="9" id="KW-0547">Nucleotide-binding</keyword>
<dbReference type="Pfam" id="PF11808">
    <property type="entry name" value="PhoR"/>
    <property type="match status" value="1"/>
</dbReference>
<dbReference type="NCBIfam" id="TIGR02966">
    <property type="entry name" value="phoR_proteo"/>
    <property type="match status" value="1"/>
</dbReference>
<comment type="catalytic activity">
    <reaction evidence="1">
        <text>ATP + protein L-histidine = ADP + protein N-phospho-L-histidine.</text>
        <dbReference type="EC" id="2.7.13.3"/>
    </reaction>
</comment>
<keyword evidence="17" id="KW-1185">Reference proteome</keyword>
<comment type="subcellular location">
    <subcellularLocation>
        <location evidence="2">Cell membrane</location>
    </subcellularLocation>
</comment>
<dbReference type="SUPFAM" id="SSF55874">
    <property type="entry name" value="ATPase domain of HSP90 chaperone/DNA topoisomerase II/histidine kinase"/>
    <property type="match status" value="1"/>
</dbReference>
<evidence type="ECO:0000256" key="8">
    <source>
        <dbReference type="ARBA" id="ARBA00022692"/>
    </source>
</evidence>
<evidence type="ECO:0000256" key="9">
    <source>
        <dbReference type="ARBA" id="ARBA00022741"/>
    </source>
</evidence>
<evidence type="ECO:0000259" key="15">
    <source>
        <dbReference type="PROSITE" id="PS50109"/>
    </source>
</evidence>
<dbReference type="EMBL" id="JAGETV010000002">
    <property type="protein sequence ID" value="MBO1926238.1"/>
    <property type="molecule type" value="Genomic_DNA"/>
</dbReference>
<dbReference type="Gene3D" id="3.30.450.20">
    <property type="entry name" value="PAS domain"/>
    <property type="match status" value="1"/>
</dbReference>
<keyword evidence="6" id="KW-0597">Phosphoprotein</keyword>
<evidence type="ECO:0000313" key="16">
    <source>
        <dbReference type="EMBL" id="MBO1926238.1"/>
    </source>
</evidence>
<evidence type="ECO:0000256" key="3">
    <source>
        <dbReference type="ARBA" id="ARBA00012438"/>
    </source>
</evidence>
<dbReference type="EC" id="2.7.13.3" evidence="3"/>
<sequence length="429" mass="49531">MLTSGIKRELTWIIGTLWLFLAFAWLTGWWYFASAGFVVFYIGRHLWSIRKFELWIQGHDIDAHPPTSGLWSELSYQVSKKQRALEKHADLNFYKSEQFKAASMLLPSAVVSIDQNNYIEWLNEPAMRMLGILRQDVGRRIEAVIRNPDFLDYLKGQDFQRSQTLTLDQSRIFECKIIEYFENHKLLIATDITELYQLAQIRRDFVANASHELRTPLTVLHGYLELMQEMPHDDHWNMPLEHMHNQTLRMRAIIEDLLTLSSIEADSITAEQELVDVPEILKHLKIEAGQLKSDRHSLYFDIDNAIRIKGFTEPLKSVFMNLISNAIRYSPDGGKIRARWYADAQGVHFSVSDEGLGIAPEHIPRLTERFYRVDKDRSRTTGGTGLGLAIVKHVLEKHESHLEVSSVIGKGSVFGCSFPIHRIVIEDEE</sequence>
<dbReference type="GO" id="GO:0016301">
    <property type="term" value="F:kinase activity"/>
    <property type="evidence" value="ECO:0007669"/>
    <property type="project" value="UniProtKB-KW"/>
</dbReference>
<keyword evidence="7" id="KW-0808">Transferase</keyword>
<dbReference type="SMART" id="SM00388">
    <property type="entry name" value="HisKA"/>
    <property type="match status" value="1"/>
</dbReference>
<feature type="transmembrane region" description="Helical" evidence="14">
    <location>
        <begin position="12"/>
        <end position="42"/>
    </location>
</feature>
<dbReference type="InterPro" id="IPR050351">
    <property type="entry name" value="BphY/WalK/GraS-like"/>
</dbReference>
<dbReference type="InterPro" id="IPR003661">
    <property type="entry name" value="HisK_dim/P_dom"/>
</dbReference>
<dbReference type="Gene3D" id="3.30.565.10">
    <property type="entry name" value="Histidine kinase-like ATPase, C-terminal domain"/>
    <property type="match status" value="1"/>
</dbReference>
<keyword evidence="11" id="KW-0067">ATP-binding</keyword>
<keyword evidence="5" id="KW-1003">Cell membrane</keyword>
<dbReference type="SUPFAM" id="SSF47384">
    <property type="entry name" value="Homodimeric domain of signal transducing histidine kinase"/>
    <property type="match status" value="1"/>
</dbReference>
<accession>A0ABS3Q249</accession>
<comment type="caution">
    <text evidence="16">The sequence shown here is derived from an EMBL/GenBank/DDBJ whole genome shotgun (WGS) entry which is preliminary data.</text>
</comment>
<protein>
    <recommendedName>
        <fullName evidence="3">histidine kinase</fullName>
        <ecNumber evidence="3">2.7.13.3</ecNumber>
    </recommendedName>
</protein>
<dbReference type="Pfam" id="PF00512">
    <property type="entry name" value="HisKA"/>
    <property type="match status" value="1"/>
</dbReference>
<dbReference type="PRINTS" id="PR00344">
    <property type="entry name" value="BCTRLSENSOR"/>
</dbReference>
<evidence type="ECO:0000256" key="14">
    <source>
        <dbReference type="SAM" id="Phobius"/>
    </source>
</evidence>
<dbReference type="InterPro" id="IPR014310">
    <property type="entry name" value="Sig_transdc_His_kinase_PhoR"/>
</dbReference>
<evidence type="ECO:0000256" key="1">
    <source>
        <dbReference type="ARBA" id="ARBA00000085"/>
    </source>
</evidence>
<dbReference type="PROSITE" id="PS50109">
    <property type="entry name" value="HIS_KIN"/>
    <property type="match status" value="1"/>
</dbReference>
<keyword evidence="10 16" id="KW-0418">Kinase</keyword>
<evidence type="ECO:0000256" key="11">
    <source>
        <dbReference type="ARBA" id="ARBA00022840"/>
    </source>
</evidence>
<reference evidence="16 17" key="1">
    <citation type="submission" date="2021-03" db="EMBL/GenBank/DDBJ databases">
        <title>Thiomicrorhabdus sp.nov.,novel sulfur-oxidizing bacteria isolated from coastal sediment.</title>
        <authorList>
            <person name="Liu X."/>
        </authorList>
    </citation>
    <scope>NUCLEOTIDE SEQUENCE [LARGE SCALE GENOMIC DNA]</scope>
    <source>
        <strain evidence="16 17">6S2-11</strain>
    </source>
</reference>
<evidence type="ECO:0000256" key="2">
    <source>
        <dbReference type="ARBA" id="ARBA00004236"/>
    </source>
</evidence>
<keyword evidence="14" id="KW-0472">Membrane</keyword>
<dbReference type="CDD" id="cd00082">
    <property type="entry name" value="HisKA"/>
    <property type="match status" value="1"/>
</dbReference>
<dbReference type="Proteomes" id="UP000664835">
    <property type="component" value="Unassembled WGS sequence"/>
</dbReference>
<dbReference type="InterPro" id="IPR021766">
    <property type="entry name" value="PhoR_N"/>
</dbReference>
<name>A0ABS3Q249_9GAMM</name>
<gene>
    <name evidence="16" type="primary">phoR</name>
    <name evidence="16" type="ORF">J3998_01505</name>
</gene>
<keyword evidence="4" id="KW-0813">Transport</keyword>
<dbReference type="RefSeq" id="WP_208146789.1">
    <property type="nucleotide sequence ID" value="NZ_JAGETV010000002.1"/>
</dbReference>
<evidence type="ECO:0000256" key="6">
    <source>
        <dbReference type="ARBA" id="ARBA00022553"/>
    </source>
</evidence>
<dbReference type="PANTHER" id="PTHR45453:SF1">
    <property type="entry name" value="PHOSPHATE REGULON SENSOR PROTEIN PHOR"/>
    <property type="match status" value="1"/>
</dbReference>